<proteinExistence type="predicted"/>
<name>A0ABW5YLQ9_9FLAO</name>
<keyword evidence="2" id="KW-1185">Reference proteome</keyword>
<dbReference type="EMBL" id="JBHUPC010000012">
    <property type="protein sequence ID" value="MFD2891415.1"/>
    <property type="molecule type" value="Genomic_DNA"/>
</dbReference>
<dbReference type="RefSeq" id="WP_379811000.1">
    <property type="nucleotide sequence ID" value="NZ_JBHUPC010000012.1"/>
</dbReference>
<reference evidence="2" key="1">
    <citation type="journal article" date="2019" name="Int. J. Syst. Evol. Microbiol.">
        <title>The Global Catalogue of Microorganisms (GCM) 10K type strain sequencing project: providing services to taxonomists for standard genome sequencing and annotation.</title>
        <authorList>
            <consortium name="The Broad Institute Genomics Platform"/>
            <consortium name="The Broad Institute Genome Sequencing Center for Infectious Disease"/>
            <person name="Wu L."/>
            <person name="Ma J."/>
        </authorList>
    </citation>
    <scope>NUCLEOTIDE SEQUENCE [LARGE SCALE GENOMIC DNA]</scope>
    <source>
        <strain evidence="2">KCTC 22671</strain>
    </source>
</reference>
<sequence>MSFFDRLLGSNSEEGNTSNIEWKFLEEVNELDTVIADSFTKPVIIFKHSTRCSISRFALKQFEREFSFEGKLIPYFLDLLNYRQISNQIAELFQVEHQSPQLIVIKDGVVVFHESHGGIQASDLKRFV</sequence>
<evidence type="ECO:0000313" key="2">
    <source>
        <dbReference type="Proteomes" id="UP001597534"/>
    </source>
</evidence>
<dbReference type="Proteomes" id="UP001597534">
    <property type="component" value="Unassembled WGS sequence"/>
</dbReference>
<protein>
    <submittedName>
        <fullName evidence="1">Bacillithiol system redox-active protein YtxJ</fullName>
    </submittedName>
</protein>
<dbReference type="Pfam" id="PF11009">
    <property type="entry name" value="BrxC"/>
    <property type="match status" value="1"/>
</dbReference>
<dbReference type="SUPFAM" id="SSF52833">
    <property type="entry name" value="Thioredoxin-like"/>
    <property type="match status" value="1"/>
</dbReference>
<dbReference type="Gene3D" id="3.40.30.10">
    <property type="entry name" value="Glutaredoxin"/>
    <property type="match status" value="1"/>
</dbReference>
<dbReference type="NCBIfam" id="TIGR04019">
    <property type="entry name" value="B_thiol_YtxJ"/>
    <property type="match status" value="1"/>
</dbReference>
<dbReference type="InterPro" id="IPR036249">
    <property type="entry name" value="Thioredoxin-like_sf"/>
</dbReference>
<organism evidence="1 2">
    <name type="scientific">Flavobacterium chuncheonense</name>
    <dbReference type="NCBI Taxonomy" id="2026653"/>
    <lineage>
        <taxon>Bacteria</taxon>
        <taxon>Pseudomonadati</taxon>
        <taxon>Bacteroidota</taxon>
        <taxon>Flavobacteriia</taxon>
        <taxon>Flavobacteriales</taxon>
        <taxon>Flavobacteriaceae</taxon>
        <taxon>Flavobacterium</taxon>
    </lineage>
</organism>
<dbReference type="InterPro" id="IPR022551">
    <property type="entry name" value="BrxC"/>
</dbReference>
<gene>
    <name evidence="1" type="primary">ytxJ</name>
    <name evidence="1" type="ORF">ACFS5J_05235</name>
</gene>
<evidence type="ECO:0000313" key="1">
    <source>
        <dbReference type="EMBL" id="MFD2891415.1"/>
    </source>
</evidence>
<comment type="caution">
    <text evidence="1">The sequence shown here is derived from an EMBL/GenBank/DDBJ whole genome shotgun (WGS) entry which is preliminary data.</text>
</comment>
<accession>A0ABW5YLQ9</accession>